<dbReference type="EMBL" id="CAJVPJ010000168">
    <property type="protein sequence ID" value="CAG8489432.1"/>
    <property type="molecule type" value="Genomic_DNA"/>
</dbReference>
<name>A0A9N8ZF44_9GLOM</name>
<evidence type="ECO:0000313" key="4">
    <source>
        <dbReference type="EMBL" id="CAG8489432.1"/>
    </source>
</evidence>
<dbReference type="PANTHER" id="PTHR44019">
    <property type="entry name" value="WD REPEAT-CONTAINING PROTEIN 55"/>
    <property type="match status" value="1"/>
</dbReference>
<dbReference type="PANTHER" id="PTHR44019:SF8">
    <property type="entry name" value="POC1 CENTRIOLAR PROTEIN HOMOLOG"/>
    <property type="match status" value="1"/>
</dbReference>
<dbReference type="InterPro" id="IPR050505">
    <property type="entry name" value="WDR55/POC1"/>
</dbReference>
<proteinExistence type="predicted"/>
<dbReference type="SMART" id="SM00320">
    <property type="entry name" value="WD40"/>
    <property type="match status" value="4"/>
</dbReference>
<dbReference type="InterPro" id="IPR001680">
    <property type="entry name" value="WD40_rpt"/>
</dbReference>
<comment type="caution">
    <text evidence="4">The sequence shown here is derived from an EMBL/GenBank/DDBJ whole genome shotgun (WGS) entry which is preliminary data.</text>
</comment>
<protein>
    <submittedName>
        <fullName evidence="4">8269_t:CDS:1</fullName>
    </submittedName>
</protein>
<sequence>MPARRTTSQTNTKVSNRKKKKVVIKKGKGKQTKLIPTEPKAASILAKKYPDKYWQCHAQSGHEMINYINEDHPLELVGVDVHDHGPITGMILSPDGTMLATFCNVGTTKIWDTSDFKLIQKLRDQEESNIDEFFVGRFTPDHTKIVVAGKLKDRTRWSYEDDDNHILPCPLKIFDCISGKVIAKLESHAEEVLFIKSVVFKGEPYYISTSQDGYIYRWKMQDDWTTLIEAKPMEDGITCMAFTVSFVPNTGNKYFLAATDEHIRLYDFEEAQLLQTFSDMYSQYCDCGKFIHPVVPLEEKPEEFVETEGANGHTSKRTRQRKYAYFISRGVEILDSDDGTVALRPNSCILHKLIYPLKKGDPFTLKEVRRYQHKEYQSNSWLIKITSNGRYILAPTNTGKVLIFDLQTGALTGVLHDHEEINPQLIDSELEVRDVICHPWKPLLLTCADDGCVKVYTYENTEEKLEDVILTEVKDIPDDESSSVQGSADCPVE</sequence>
<accession>A0A9N8ZF44</accession>
<reference evidence="4" key="1">
    <citation type="submission" date="2021-06" db="EMBL/GenBank/DDBJ databases">
        <authorList>
            <person name="Kallberg Y."/>
            <person name="Tangrot J."/>
            <person name="Rosling A."/>
        </authorList>
    </citation>
    <scope>NUCLEOTIDE SEQUENCE</scope>
    <source>
        <strain evidence="4">IA702</strain>
    </source>
</reference>
<feature type="region of interest" description="Disordered" evidence="3">
    <location>
        <begin position="1"/>
        <end position="26"/>
    </location>
</feature>
<dbReference type="OrthoDB" id="5588835at2759"/>
<dbReference type="SUPFAM" id="SSF50978">
    <property type="entry name" value="WD40 repeat-like"/>
    <property type="match status" value="1"/>
</dbReference>
<keyword evidence="2" id="KW-0677">Repeat</keyword>
<gene>
    <name evidence="4" type="ORF">POCULU_LOCUS1985</name>
</gene>
<evidence type="ECO:0000256" key="3">
    <source>
        <dbReference type="SAM" id="MobiDB-lite"/>
    </source>
</evidence>
<organism evidence="4 5">
    <name type="scientific">Paraglomus occultum</name>
    <dbReference type="NCBI Taxonomy" id="144539"/>
    <lineage>
        <taxon>Eukaryota</taxon>
        <taxon>Fungi</taxon>
        <taxon>Fungi incertae sedis</taxon>
        <taxon>Mucoromycota</taxon>
        <taxon>Glomeromycotina</taxon>
        <taxon>Glomeromycetes</taxon>
        <taxon>Paraglomerales</taxon>
        <taxon>Paraglomeraceae</taxon>
        <taxon>Paraglomus</taxon>
    </lineage>
</organism>
<feature type="compositionally biased region" description="Basic residues" evidence="3">
    <location>
        <begin position="15"/>
        <end position="26"/>
    </location>
</feature>
<dbReference type="InterPro" id="IPR036322">
    <property type="entry name" value="WD40_repeat_dom_sf"/>
</dbReference>
<dbReference type="InterPro" id="IPR015943">
    <property type="entry name" value="WD40/YVTN_repeat-like_dom_sf"/>
</dbReference>
<evidence type="ECO:0000256" key="2">
    <source>
        <dbReference type="ARBA" id="ARBA00022737"/>
    </source>
</evidence>
<evidence type="ECO:0000256" key="1">
    <source>
        <dbReference type="ARBA" id="ARBA00022574"/>
    </source>
</evidence>
<dbReference type="AlphaFoldDB" id="A0A9N8ZF44"/>
<dbReference type="Proteomes" id="UP000789572">
    <property type="component" value="Unassembled WGS sequence"/>
</dbReference>
<feature type="compositionally biased region" description="Polar residues" evidence="3">
    <location>
        <begin position="1"/>
        <end position="14"/>
    </location>
</feature>
<keyword evidence="1" id="KW-0853">WD repeat</keyword>
<dbReference type="Pfam" id="PF00400">
    <property type="entry name" value="WD40"/>
    <property type="match status" value="1"/>
</dbReference>
<keyword evidence="5" id="KW-1185">Reference proteome</keyword>
<evidence type="ECO:0000313" key="5">
    <source>
        <dbReference type="Proteomes" id="UP000789572"/>
    </source>
</evidence>
<dbReference type="Gene3D" id="2.130.10.10">
    <property type="entry name" value="YVTN repeat-like/Quinoprotein amine dehydrogenase"/>
    <property type="match status" value="2"/>
</dbReference>